<evidence type="ECO:0000313" key="5">
    <source>
        <dbReference type="Proteomes" id="UP001519290"/>
    </source>
</evidence>
<feature type="domain" description="Low molecular weight protein antigen 6 PH" evidence="3">
    <location>
        <begin position="66"/>
        <end position="122"/>
    </location>
</feature>
<feature type="region of interest" description="Disordered" evidence="1">
    <location>
        <begin position="129"/>
        <end position="166"/>
    </location>
</feature>
<keyword evidence="2" id="KW-1133">Transmembrane helix</keyword>
<comment type="caution">
    <text evidence="4">The sequence shown here is derived from an EMBL/GenBank/DDBJ whole genome shotgun (WGS) entry which is preliminary data.</text>
</comment>
<evidence type="ECO:0000256" key="2">
    <source>
        <dbReference type="SAM" id="Phobius"/>
    </source>
</evidence>
<keyword evidence="2" id="KW-0812">Transmembrane</keyword>
<gene>
    <name evidence="4" type="ORF">JOF43_001915</name>
</gene>
<feature type="transmembrane region" description="Helical" evidence="2">
    <location>
        <begin position="199"/>
        <end position="219"/>
    </location>
</feature>
<protein>
    <recommendedName>
        <fullName evidence="3">Low molecular weight protein antigen 6 PH domain-containing protein</fullName>
    </recommendedName>
</protein>
<evidence type="ECO:0000259" key="3">
    <source>
        <dbReference type="Pfam" id="PF10756"/>
    </source>
</evidence>
<organism evidence="4 5">
    <name type="scientific">Brachybacterium sacelli</name>
    <dbReference type="NCBI Taxonomy" id="173364"/>
    <lineage>
        <taxon>Bacteria</taxon>
        <taxon>Bacillati</taxon>
        <taxon>Actinomycetota</taxon>
        <taxon>Actinomycetes</taxon>
        <taxon>Micrococcales</taxon>
        <taxon>Dermabacteraceae</taxon>
        <taxon>Brachybacterium</taxon>
    </lineage>
</organism>
<keyword evidence="2" id="KW-0472">Membrane</keyword>
<evidence type="ECO:0000256" key="1">
    <source>
        <dbReference type="SAM" id="MobiDB-lite"/>
    </source>
</evidence>
<feature type="transmembrane region" description="Helical" evidence="2">
    <location>
        <begin position="21"/>
        <end position="41"/>
    </location>
</feature>
<feature type="compositionally biased region" description="Low complexity" evidence="1">
    <location>
        <begin position="138"/>
        <end position="148"/>
    </location>
</feature>
<dbReference type="Proteomes" id="UP001519290">
    <property type="component" value="Unassembled WGS sequence"/>
</dbReference>
<name>A0ABS4X0G8_9MICO</name>
<dbReference type="InterPro" id="IPR019692">
    <property type="entry name" value="CFP-6_PH"/>
</dbReference>
<evidence type="ECO:0000313" key="4">
    <source>
        <dbReference type="EMBL" id="MBP2381958.1"/>
    </source>
</evidence>
<accession>A0ABS4X0G8</accession>
<dbReference type="EMBL" id="JAGIOD010000001">
    <property type="protein sequence ID" value="MBP2381958.1"/>
    <property type="molecule type" value="Genomic_DNA"/>
</dbReference>
<dbReference type="RefSeq" id="WP_209901503.1">
    <property type="nucleotide sequence ID" value="NZ_BAAAJW010000011.1"/>
</dbReference>
<feature type="transmembrane region" description="Helical" evidence="2">
    <location>
        <begin position="47"/>
        <end position="65"/>
    </location>
</feature>
<keyword evidence="5" id="KW-1185">Reference proteome</keyword>
<reference evidence="4 5" key="1">
    <citation type="submission" date="2021-03" db="EMBL/GenBank/DDBJ databases">
        <title>Sequencing the genomes of 1000 actinobacteria strains.</title>
        <authorList>
            <person name="Klenk H.-P."/>
        </authorList>
    </citation>
    <scope>NUCLEOTIDE SEQUENCE [LARGE SCALE GENOMIC DNA]</scope>
    <source>
        <strain evidence="4 5">DSM 14566</strain>
    </source>
</reference>
<proteinExistence type="predicted"/>
<dbReference type="Pfam" id="PF10756">
    <property type="entry name" value="bPH_6"/>
    <property type="match status" value="1"/>
</dbReference>
<sequence>MHSPETDAGNTLVLRPRGATVLSILVWCILGAMALEAVLAAGARGLVVLPGLALISALIWAVLWAPRVVLHAQEVEVRNLLHTYRLPFPLIRAVRLGAMLRFEFTDGPDSPRTLTAWNAPGIRRDVGALGRTGGRSGGADQQRPTTGTQRRRALSQGERLRRDQSASRSAVVRERWEAWDEASASTATPGRDVRYERTLNTPVLLVLGVLIVVNVLTLVL</sequence>